<dbReference type="Gene3D" id="1.10.533.10">
    <property type="entry name" value="Death Domain, Fas"/>
    <property type="match status" value="1"/>
</dbReference>
<comment type="caution">
    <text evidence="3">The sequence shown here is derived from an EMBL/GenBank/DDBJ whole genome shotgun (WGS) entry which is preliminary data.</text>
</comment>
<keyword evidence="1" id="KW-0175">Coiled coil</keyword>
<dbReference type="PANTHER" id="PTHR15034:SF5">
    <property type="entry name" value="DEATH DOMAIN-CONTAINING PROTEIN CRADD"/>
    <property type="match status" value="1"/>
</dbReference>
<dbReference type="InterPro" id="IPR001315">
    <property type="entry name" value="CARD"/>
</dbReference>
<dbReference type="AlphaFoldDB" id="A0ABD3Y3A2"/>
<dbReference type="Proteomes" id="UP001634394">
    <property type="component" value="Unassembled WGS sequence"/>
</dbReference>
<dbReference type="InterPro" id="IPR037939">
    <property type="entry name" value="CRADD"/>
</dbReference>
<evidence type="ECO:0000256" key="1">
    <source>
        <dbReference type="SAM" id="Coils"/>
    </source>
</evidence>
<proteinExistence type="predicted"/>
<dbReference type="SMART" id="SM00114">
    <property type="entry name" value="CARD"/>
    <property type="match status" value="1"/>
</dbReference>
<feature type="coiled-coil region" evidence="1">
    <location>
        <begin position="190"/>
        <end position="288"/>
    </location>
</feature>
<accession>A0ABD3Y3A2</accession>
<feature type="domain" description="CARD" evidence="2">
    <location>
        <begin position="1"/>
        <end position="91"/>
    </location>
</feature>
<dbReference type="PANTHER" id="PTHR15034">
    <property type="entry name" value="DEATH DOMAIN-CONTAINING PROTEIN CRADD"/>
    <property type="match status" value="1"/>
</dbReference>
<sequence length="368" mass="42741">MDTNHKKALQRNHKALCDELELGADLEANLVHCGLFSEEMLDEIKAEKSRKQRIQKMLKALRRRGPDAFDKFLSCIHELYPWLEQKLTESYQDEVNNRAPSSADLNLQRKVDLMVHNTFGKKKKFCKDDKQEISNFLLMHCRQNPRQDYDGSHSDHPEQEILRKIFFMLTSENINGVSTAPLSVPEEISLDTIAIEISRLSEKIRSLEKQLDYYKTIEIGDTTKSLEEIVNLAATNELKLKASQEELTQLQERLSQKDLTINENLERIQNLYSKIEELNLKCTQLKQKESLPQMRARTRPIELQKAPFQIYGLVHDDVVGKDNSPRFPSLRHQTNISQQHTEVKFKSERFPNGIGVRASNSHRPSKKY</sequence>
<reference evidence="3 4" key="1">
    <citation type="submission" date="2024-11" db="EMBL/GenBank/DDBJ databases">
        <title>Chromosome-level genome assembly of the freshwater bivalve Anodonta woodiana.</title>
        <authorList>
            <person name="Chen X."/>
        </authorList>
    </citation>
    <scope>NUCLEOTIDE SEQUENCE [LARGE SCALE GENOMIC DNA]</scope>
    <source>
        <strain evidence="3">MN2024</strain>
        <tissue evidence="3">Gills</tissue>
    </source>
</reference>
<dbReference type="InterPro" id="IPR011029">
    <property type="entry name" value="DEATH-like_dom_sf"/>
</dbReference>
<evidence type="ECO:0000313" key="3">
    <source>
        <dbReference type="EMBL" id="KAL3892168.1"/>
    </source>
</evidence>
<dbReference type="Pfam" id="PF00619">
    <property type="entry name" value="CARD"/>
    <property type="match status" value="1"/>
</dbReference>
<evidence type="ECO:0000313" key="4">
    <source>
        <dbReference type="Proteomes" id="UP001634394"/>
    </source>
</evidence>
<protein>
    <recommendedName>
        <fullName evidence="2">CARD domain-containing protein</fullName>
    </recommendedName>
</protein>
<dbReference type="SUPFAM" id="SSF47986">
    <property type="entry name" value="DEATH domain"/>
    <property type="match status" value="1"/>
</dbReference>
<dbReference type="PROSITE" id="PS50209">
    <property type="entry name" value="CARD"/>
    <property type="match status" value="1"/>
</dbReference>
<keyword evidence="4" id="KW-1185">Reference proteome</keyword>
<name>A0ABD3Y3A2_SINWO</name>
<evidence type="ECO:0000259" key="2">
    <source>
        <dbReference type="PROSITE" id="PS50209"/>
    </source>
</evidence>
<organism evidence="3 4">
    <name type="scientific">Sinanodonta woodiana</name>
    <name type="common">Chinese pond mussel</name>
    <name type="synonym">Anodonta woodiana</name>
    <dbReference type="NCBI Taxonomy" id="1069815"/>
    <lineage>
        <taxon>Eukaryota</taxon>
        <taxon>Metazoa</taxon>
        <taxon>Spiralia</taxon>
        <taxon>Lophotrochozoa</taxon>
        <taxon>Mollusca</taxon>
        <taxon>Bivalvia</taxon>
        <taxon>Autobranchia</taxon>
        <taxon>Heteroconchia</taxon>
        <taxon>Palaeoheterodonta</taxon>
        <taxon>Unionida</taxon>
        <taxon>Unionoidea</taxon>
        <taxon>Unionidae</taxon>
        <taxon>Unioninae</taxon>
        <taxon>Sinanodonta</taxon>
    </lineage>
</organism>
<dbReference type="EMBL" id="JBJQND010000001">
    <property type="protein sequence ID" value="KAL3892168.1"/>
    <property type="molecule type" value="Genomic_DNA"/>
</dbReference>
<dbReference type="CDD" id="cd01671">
    <property type="entry name" value="CARD"/>
    <property type="match status" value="1"/>
</dbReference>
<gene>
    <name evidence="3" type="ORF">ACJMK2_004402</name>
</gene>